<reference evidence="1 2" key="1">
    <citation type="submission" date="2018-08" db="EMBL/GenBank/DDBJ databases">
        <title>A genome reference for cultivated species of the human gut microbiota.</title>
        <authorList>
            <person name="Zou Y."/>
            <person name="Xue W."/>
            <person name="Luo G."/>
        </authorList>
    </citation>
    <scope>NUCLEOTIDE SEQUENCE [LARGE SCALE GENOMIC DNA]</scope>
    <source>
        <strain evidence="1 2">AM42-38</strain>
    </source>
</reference>
<gene>
    <name evidence="1" type="ORF">DW921_03815</name>
</gene>
<evidence type="ECO:0000313" key="2">
    <source>
        <dbReference type="Proteomes" id="UP000283855"/>
    </source>
</evidence>
<sequence>MLLRKNTKRHILRVVCMIMLMLIHFDAYGYELAAVFQEVNAEHVLPVSEAEIQIVQGNDVEIEWADPVYRHSSLQQRSVVKMFFTLCGFWGLLVTCFRLVLPRYYVFADFGKGKIRQVHLLYCLLLI</sequence>
<protein>
    <submittedName>
        <fullName evidence="1">Uncharacterized protein</fullName>
    </submittedName>
</protein>
<dbReference type="EMBL" id="QSFT01000005">
    <property type="protein sequence ID" value="RHA77755.1"/>
    <property type="molecule type" value="Genomic_DNA"/>
</dbReference>
<evidence type="ECO:0000313" key="1">
    <source>
        <dbReference type="EMBL" id="RHA77755.1"/>
    </source>
</evidence>
<name>A0A413T352_9BACT</name>
<dbReference type="GeneID" id="78404045"/>
<dbReference type="Proteomes" id="UP000283855">
    <property type="component" value="Unassembled WGS sequence"/>
</dbReference>
<dbReference type="AlphaFoldDB" id="A0A413T352"/>
<dbReference type="RefSeq" id="WP_022277405.1">
    <property type="nucleotide sequence ID" value="NZ_CABJGD010000005.1"/>
</dbReference>
<organism evidence="1 2">
    <name type="scientific">Phocaeicola coprophilus</name>
    <dbReference type="NCBI Taxonomy" id="387090"/>
    <lineage>
        <taxon>Bacteria</taxon>
        <taxon>Pseudomonadati</taxon>
        <taxon>Bacteroidota</taxon>
        <taxon>Bacteroidia</taxon>
        <taxon>Bacteroidales</taxon>
        <taxon>Bacteroidaceae</taxon>
        <taxon>Phocaeicola</taxon>
    </lineage>
</organism>
<proteinExistence type="predicted"/>
<comment type="caution">
    <text evidence="1">The sequence shown here is derived from an EMBL/GenBank/DDBJ whole genome shotgun (WGS) entry which is preliminary data.</text>
</comment>
<accession>A0A413T352</accession>